<evidence type="ECO:0000256" key="1">
    <source>
        <dbReference type="ARBA" id="ARBA00023157"/>
    </source>
</evidence>
<keyword evidence="1 2" id="KW-1015">Disulfide bond</keyword>
<dbReference type="InterPro" id="IPR036055">
    <property type="entry name" value="LDL_receptor-like_sf"/>
</dbReference>
<feature type="domain" description="Chitin-binding type-2" evidence="4">
    <location>
        <begin position="31"/>
        <end position="92"/>
    </location>
</feature>
<dbReference type="SUPFAM" id="SSF57625">
    <property type="entry name" value="Invertebrate chitin-binding proteins"/>
    <property type="match status" value="1"/>
</dbReference>
<feature type="chain" id="PRO_5045357495" evidence="3">
    <location>
        <begin position="17"/>
        <end position="146"/>
    </location>
</feature>
<evidence type="ECO:0000313" key="6">
    <source>
        <dbReference type="RefSeq" id="XP_014676650.1"/>
    </source>
</evidence>
<evidence type="ECO:0000256" key="2">
    <source>
        <dbReference type="PROSITE-ProRule" id="PRU00124"/>
    </source>
</evidence>
<reference evidence="6" key="1">
    <citation type="submission" date="2025-08" db="UniProtKB">
        <authorList>
            <consortium name="RefSeq"/>
        </authorList>
    </citation>
    <scope>IDENTIFICATION</scope>
</reference>
<dbReference type="GeneID" id="106816535"/>
<dbReference type="Proteomes" id="UP000695022">
    <property type="component" value="Unplaced"/>
</dbReference>
<proteinExistence type="predicted"/>
<dbReference type="CDD" id="cd00112">
    <property type="entry name" value="LDLa"/>
    <property type="match status" value="1"/>
</dbReference>
<dbReference type="InterPro" id="IPR036508">
    <property type="entry name" value="Chitin-bd_dom_sf"/>
</dbReference>
<evidence type="ECO:0000259" key="4">
    <source>
        <dbReference type="PROSITE" id="PS50940"/>
    </source>
</evidence>
<dbReference type="PROSITE" id="PS50068">
    <property type="entry name" value="LDLRA_2"/>
    <property type="match status" value="1"/>
</dbReference>
<dbReference type="PROSITE" id="PS50940">
    <property type="entry name" value="CHIT_BIND_II"/>
    <property type="match status" value="1"/>
</dbReference>
<evidence type="ECO:0000256" key="3">
    <source>
        <dbReference type="SAM" id="SignalP"/>
    </source>
</evidence>
<accession>A0ABM1EWS9</accession>
<comment type="caution">
    <text evidence="2">Lacks conserved residue(s) required for the propagation of feature annotation.</text>
</comment>
<dbReference type="SMART" id="SM00192">
    <property type="entry name" value="LDLa"/>
    <property type="match status" value="1"/>
</dbReference>
<dbReference type="SUPFAM" id="SSF57424">
    <property type="entry name" value="LDL receptor-like module"/>
    <property type="match status" value="1"/>
</dbReference>
<feature type="disulfide bond" evidence="2">
    <location>
        <begin position="116"/>
        <end position="134"/>
    </location>
</feature>
<sequence length="146" mass="15705">MRSFLILAVCVAAAVAIPLRSKRFGTPIEVEDACNPNLGNQTFADDPNDCGSFYICKHGWPVSMRCPGDSIWTPETERCEVPHNATNEACGFVAPTTESPDLGNLEGYPGPCSYECDDGGCVGLNQVCDGVANCEDGTDEPEEYIY</sequence>
<gene>
    <name evidence="6" type="primary">LOC106816535</name>
</gene>
<dbReference type="Gene3D" id="4.10.400.10">
    <property type="entry name" value="Low-density Lipoprotein Receptor"/>
    <property type="match status" value="1"/>
</dbReference>
<dbReference type="RefSeq" id="XP_014676650.1">
    <property type="nucleotide sequence ID" value="XM_014821164.1"/>
</dbReference>
<protein>
    <submittedName>
        <fullName evidence="6">SCO-spondin-like</fullName>
    </submittedName>
</protein>
<evidence type="ECO:0000313" key="5">
    <source>
        <dbReference type="Proteomes" id="UP000695022"/>
    </source>
</evidence>
<name>A0ABM1EWS9_PRICU</name>
<dbReference type="InterPro" id="IPR002172">
    <property type="entry name" value="LDrepeatLR_classA_rpt"/>
</dbReference>
<keyword evidence="5" id="KW-1185">Reference proteome</keyword>
<dbReference type="SMART" id="SM00494">
    <property type="entry name" value="ChtBD2"/>
    <property type="match status" value="1"/>
</dbReference>
<keyword evidence="3" id="KW-0732">Signal</keyword>
<dbReference type="Pfam" id="PF01607">
    <property type="entry name" value="CBM_14"/>
    <property type="match status" value="1"/>
</dbReference>
<organism evidence="5 6">
    <name type="scientific">Priapulus caudatus</name>
    <name type="common">Priapulid worm</name>
    <dbReference type="NCBI Taxonomy" id="37621"/>
    <lineage>
        <taxon>Eukaryota</taxon>
        <taxon>Metazoa</taxon>
        <taxon>Ecdysozoa</taxon>
        <taxon>Scalidophora</taxon>
        <taxon>Priapulida</taxon>
        <taxon>Priapulimorpha</taxon>
        <taxon>Priapulimorphida</taxon>
        <taxon>Priapulidae</taxon>
        <taxon>Priapulus</taxon>
    </lineage>
</organism>
<dbReference type="Gene3D" id="2.170.140.10">
    <property type="entry name" value="Chitin binding domain"/>
    <property type="match status" value="1"/>
</dbReference>
<feature type="signal peptide" evidence="3">
    <location>
        <begin position="1"/>
        <end position="16"/>
    </location>
</feature>
<dbReference type="InterPro" id="IPR002557">
    <property type="entry name" value="Chitin-bd_dom"/>
</dbReference>